<dbReference type="InterPro" id="IPR023393">
    <property type="entry name" value="START-like_dom_sf"/>
</dbReference>
<dbReference type="Gene3D" id="3.30.40.10">
    <property type="entry name" value="Zinc/RING finger domain, C3HC4 (zinc finger)"/>
    <property type="match status" value="1"/>
</dbReference>
<dbReference type="GO" id="GO:0008270">
    <property type="term" value="F:zinc ion binding"/>
    <property type="evidence" value="ECO:0007669"/>
    <property type="project" value="UniProtKB-KW"/>
</dbReference>
<dbReference type="InterPro" id="IPR017455">
    <property type="entry name" value="Znf_FYVE-rel"/>
</dbReference>
<reference evidence="6 7" key="1">
    <citation type="submission" date="2019-07" db="EMBL/GenBank/DDBJ databases">
        <title>Genomics analysis of Aphanomyces spp. identifies a new class of oomycete effector associated with host adaptation.</title>
        <authorList>
            <person name="Gaulin E."/>
        </authorList>
    </citation>
    <scope>NUCLEOTIDE SEQUENCE [LARGE SCALE GENOMIC DNA]</scope>
    <source>
        <strain evidence="6 7">ATCC 201684</strain>
    </source>
</reference>
<dbReference type="Gene3D" id="3.30.530.20">
    <property type="match status" value="1"/>
</dbReference>
<dbReference type="PANTHER" id="PTHR13510:SF44">
    <property type="entry name" value="RABENOSYN-5"/>
    <property type="match status" value="1"/>
</dbReference>
<gene>
    <name evidence="6" type="ORF">Ae201684_011738</name>
</gene>
<dbReference type="InterPro" id="IPR011011">
    <property type="entry name" value="Znf_FYVE_PHD"/>
</dbReference>
<dbReference type="Proteomes" id="UP000481153">
    <property type="component" value="Unassembled WGS sequence"/>
</dbReference>
<evidence type="ECO:0000256" key="1">
    <source>
        <dbReference type="ARBA" id="ARBA00022723"/>
    </source>
</evidence>
<dbReference type="InterPro" id="IPR000306">
    <property type="entry name" value="Znf_FYVE"/>
</dbReference>
<dbReference type="SMART" id="SM00064">
    <property type="entry name" value="FYVE"/>
    <property type="match status" value="1"/>
</dbReference>
<evidence type="ECO:0000256" key="2">
    <source>
        <dbReference type="ARBA" id="ARBA00022771"/>
    </source>
</evidence>
<dbReference type="InterPro" id="IPR013083">
    <property type="entry name" value="Znf_RING/FYVE/PHD"/>
</dbReference>
<comment type="caution">
    <text evidence="6">The sequence shown here is derived from an EMBL/GenBank/DDBJ whole genome shotgun (WGS) entry which is preliminary data.</text>
</comment>
<keyword evidence="7" id="KW-1185">Reference proteome</keyword>
<sequence length="537" mass="60675">MDYLTCCLELGKHLARSLFLEPDHDGTLQLSWKSTAEIPCILTSQWPCSMLALYKNAYRGYKTSSVPAGISVEIIDSVIWTMNRFPTGISVCASLMSSRDLSKEFIPSDPSLDNELLFRRKSESLLREALTQPFDEHSATDRGWSIRHNKQGVRVFRQNLPDKELDKYVCVGVMNTSLPRLSYGLHADSSDDQRIASSILYEREFIDAQVLRVFETKDDDDSFKFSGIKYVKSQMPLQSSCATRDSLFYEYSGCRQLPNGGRYLFVVQDSVTSKLVPPYKNITREAITMVYLLHELSGGRVHFTVESYVSHNSEIPSWFPAYSYWQMLVRLSLLPETRWIVSEMKFLTQWVPDKDRKSCSVCSKKFNPLRSRHHCRACGDIMCSACSIRIAYTPLFLHSSPTKNAMLEHKVCEQCVRNAKNQLSMRPLNFPDKSRAFGDVVASTTFSNSGKEDGMSTATLVEEAKAILRGDIEHRKSRRTSSVESFGIRHLQPRESVVSSDASISISMTDNKATNTSSTGFLVCNFVGGELKSVHST</sequence>
<evidence type="ECO:0000313" key="6">
    <source>
        <dbReference type="EMBL" id="KAF0730852.1"/>
    </source>
</evidence>
<name>A0A6G0WTT5_9STRA</name>
<evidence type="ECO:0000313" key="7">
    <source>
        <dbReference type="Proteomes" id="UP000481153"/>
    </source>
</evidence>
<dbReference type="SUPFAM" id="SSF55961">
    <property type="entry name" value="Bet v1-like"/>
    <property type="match status" value="1"/>
</dbReference>
<keyword evidence="3" id="KW-0862">Zinc</keyword>
<proteinExistence type="predicted"/>
<organism evidence="6 7">
    <name type="scientific">Aphanomyces euteiches</name>
    <dbReference type="NCBI Taxonomy" id="100861"/>
    <lineage>
        <taxon>Eukaryota</taxon>
        <taxon>Sar</taxon>
        <taxon>Stramenopiles</taxon>
        <taxon>Oomycota</taxon>
        <taxon>Saprolegniomycetes</taxon>
        <taxon>Saprolegniales</taxon>
        <taxon>Verrucalvaceae</taxon>
        <taxon>Aphanomyces</taxon>
    </lineage>
</organism>
<dbReference type="AlphaFoldDB" id="A0A6G0WTT5"/>
<dbReference type="PANTHER" id="PTHR13510">
    <property type="entry name" value="FYVE-FINGER-CONTAINING RAB5 EFFECTOR PROTEIN RABENOSYN-5-RELATED"/>
    <property type="match status" value="1"/>
</dbReference>
<dbReference type="VEuPathDB" id="FungiDB:AeMF1_019220"/>
<feature type="domain" description="FYVE-type" evidence="5">
    <location>
        <begin position="353"/>
        <end position="420"/>
    </location>
</feature>
<protein>
    <recommendedName>
        <fullName evidence="5">FYVE-type domain-containing protein</fullName>
    </recommendedName>
</protein>
<evidence type="ECO:0000256" key="3">
    <source>
        <dbReference type="ARBA" id="ARBA00022833"/>
    </source>
</evidence>
<accession>A0A6G0WTT5</accession>
<dbReference type="SUPFAM" id="SSF57903">
    <property type="entry name" value="FYVE/PHD zinc finger"/>
    <property type="match status" value="1"/>
</dbReference>
<keyword evidence="1" id="KW-0479">Metal-binding</keyword>
<dbReference type="EMBL" id="VJMJ01000149">
    <property type="protein sequence ID" value="KAF0730852.1"/>
    <property type="molecule type" value="Genomic_DNA"/>
</dbReference>
<dbReference type="InterPro" id="IPR052727">
    <property type="entry name" value="Rab4/Rab5_effector"/>
</dbReference>
<evidence type="ECO:0000259" key="5">
    <source>
        <dbReference type="PROSITE" id="PS50178"/>
    </source>
</evidence>
<dbReference type="Pfam" id="PF01363">
    <property type="entry name" value="FYVE"/>
    <property type="match status" value="1"/>
</dbReference>
<dbReference type="PROSITE" id="PS50178">
    <property type="entry name" value="ZF_FYVE"/>
    <property type="match status" value="1"/>
</dbReference>
<evidence type="ECO:0000256" key="4">
    <source>
        <dbReference type="PROSITE-ProRule" id="PRU00091"/>
    </source>
</evidence>
<keyword evidence="2 4" id="KW-0863">Zinc-finger</keyword>